<sequence length="47" mass="5173">MYLLSELTLHIIPVKKGVISQAVVLNTPISMSVPVKLLAFFYKKNGA</sequence>
<reference evidence="1 2" key="1">
    <citation type="submission" date="2014-05" db="EMBL/GenBank/DDBJ databases">
        <title>ATOL: Assembling a taxonomically balanced genome-scale reconstruction of the evolutionary history of the Enterobacteriaceae.</title>
        <authorList>
            <person name="Plunkett G.III."/>
            <person name="Neeno-Eckwall E.C."/>
            <person name="Glasner J.D."/>
            <person name="Perna N.T."/>
        </authorList>
    </citation>
    <scope>NUCLEOTIDE SEQUENCE [LARGE SCALE GENOMIC DNA]</scope>
    <source>
        <strain evidence="1 2">ATCC 33301</strain>
    </source>
</reference>
<dbReference type="Proteomes" id="UP000028602">
    <property type="component" value="Unassembled WGS sequence"/>
</dbReference>
<dbReference type="AlphaFoldDB" id="A0A085JI10"/>
<dbReference type="EMBL" id="JMPR01000027">
    <property type="protein sequence ID" value="KFD20106.1"/>
    <property type="molecule type" value="Genomic_DNA"/>
</dbReference>
<name>A0A085JI10_9GAMM</name>
<evidence type="ECO:0000313" key="2">
    <source>
        <dbReference type="Proteomes" id="UP000028602"/>
    </source>
</evidence>
<evidence type="ECO:0000313" key="1">
    <source>
        <dbReference type="EMBL" id="KFD20106.1"/>
    </source>
</evidence>
<accession>A0A085JI10</accession>
<proteinExistence type="predicted"/>
<protein>
    <submittedName>
        <fullName evidence="1">Uncharacterized protein</fullName>
    </submittedName>
</protein>
<organism evidence="1 2">
    <name type="scientific">Tatumella ptyseos ATCC 33301</name>
    <dbReference type="NCBI Taxonomy" id="1005995"/>
    <lineage>
        <taxon>Bacteria</taxon>
        <taxon>Pseudomonadati</taxon>
        <taxon>Pseudomonadota</taxon>
        <taxon>Gammaproteobacteria</taxon>
        <taxon>Enterobacterales</taxon>
        <taxon>Erwiniaceae</taxon>
        <taxon>Tatumella</taxon>
    </lineage>
</organism>
<comment type="caution">
    <text evidence="1">The sequence shown here is derived from an EMBL/GenBank/DDBJ whole genome shotgun (WGS) entry which is preliminary data.</text>
</comment>
<keyword evidence="2" id="KW-1185">Reference proteome</keyword>
<gene>
    <name evidence="1" type="ORF">GTPT_1561</name>
</gene>